<name>A0A0J6CPS6_9BACL</name>
<proteinExistence type="predicted"/>
<dbReference type="EMBL" id="LELK01000001">
    <property type="protein sequence ID" value="KMM38266.1"/>
    <property type="molecule type" value="Genomic_DNA"/>
</dbReference>
<sequence length="297" mass="34354">MKKLSQEQYKKASSYIKRYARPIDRSFFAFWKGEASSEEVIHELEAFRNSDGGFGHSLEPDFRLKESSPMATSVAFQYMKKIGVSKSHPFVKEGIAYFINTFNKNRECWIAVPDSVNDVPHAPWWHVGGQKPFSGNPDAEIVGYLLHYGEDNHDFANRMIPKVMGHLENLNEYEIHEVLCYLRFANLVGGEEEETIMNKINSKLPTIIDPPEKWDHYGVQPVVLAESEESPFAKELNQELHVNLDYLIDKQLADGSFEPSWEWGQYENVWEKAKQEWKGYLTVQQLIVLTQFGRIES</sequence>
<evidence type="ECO:0000313" key="2">
    <source>
        <dbReference type="Proteomes" id="UP000035996"/>
    </source>
</evidence>
<keyword evidence="2" id="KW-1185">Reference proteome</keyword>
<reference evidence="1" key="1">
    <citation type="submission" date="2015-06" db="EMBL/GenBank/DDBJ databases">
        <authorList>
            <person name="Liu B."/>
            <person name="Wang J."/>
            <person name="Zhu Y."/>
            <person name="Liu G."/>
            <person name="Chen Q."/>
            <person name="Zheng C."/>
            <person name="Che J."/>
            <person name="Ge C."/>
            <person name="Shi H."/>
            <person name="Pan Z."/>
            <person name="Liu X."/>
        </authorList>
    </citation>
    <scope>NUCLEOTIDE SEQUENCE [LARGE SCALE GENOMIC DNA]</scope>
    <source>
        <strain evidence="1">DSM 16346</strain>
    </source>
</reference>
<accession>A0A0J6CPS6</accession>
<organism evidence="1 2">
    <name type="scientific">Guptibacillus hwajinpoensis</name>
    <dbReference type="NCBI Taxonomy" id="208199"/>
    <lineage>
        <taxon>Bacteria</taxon>
        <taxon>Bacillati</taxon>
        <taxon>Bacillota</taxon>
        <taxon>Bacilli</taxon>
        <taxon>Bacillales</taxon>
        <taxon>Guptibacillaceae</taxon>
        <taxon>Guptibacillus</taxon>
    </lineage>
</organism>
<dbReference type="RefSeq" id="WP_048309360.1">
    <property type="nucleotide sequence ID" value="NZ_CP119526.1"/>
</dbReference>
<dbReference type="Proteomes" id="UP000035996">
    <property type="component" value="Unassembled WGS sequence"/>
</dbReference>
<evidence type="ECO:0000313" key="1">
    <source>
        <dbReference type="EMBL" id="KMM38266.1"/>
    </source>
</evidence>
<comment type="caution">
    <text evidence="1">The sequence shown here is derived from an EMBL/GenBank/DDBJ whole genome shotgun (WGS) entry which is preliminary data.</text>
</comment>
<protein>
    <submittedName>
        <fullName evidence="1">Uncharacterized protein</fullName>
    </submittedName>
</protein>
<dbReference type="PATRIC" id="fig|157733.3.peg.2778"/>
<dbReference type="InterPro" id="IPR008930">
    <property type="entry name" value="Terpenoid_cyclase/PrenylTrfase"/>
</dbReference>
<gene>
    <name evidence="1" type="ORF">AB986_02820</name>
</gene>
<dbReference type="SUPFAM" id="SSF48239">
    <property type="entry name" value="Terpenoid cyclases/Protein prenyltransferases"/>
    <property type="match status" value="1"/>
</dbReference>
<dbReference type="OrthoDB" id="3286086at2"/>
<dbReference type="STRING" id="157733.AB986_02820"/>
<dbReference type="AlphaFoldDB" id="A0A0J6CPS6"/>